<organism evidence="1 2">
    <name type="scientific">Escherichia coli</name>
    <dbReference type="NCBI Taxonomy" id="562"/>
    <lineage>
        <taxon>Bacteria</taxon>
        <taxon>Pseudomonadati</taxon>
        <taxon>Pseudomonadota</taxon>
        <taxon>Gammaproteobacteria</taxon>
        <taxon>Enterobacterales</taxon>
        <taxon>Enterobacteriaceae</taxon>
        <taxon>Escherichia</taxon>
    </lineage>
</organism>
<dbReference type="Proteomes" id="UP000255460">
    <property type="component" value="Unassembled WGS sequence"/>
</dbReference>
<proteinExistence type="predicted"/>
<evidence type="ECO:0000313" key="2">
    <source>
        <dbReference type="Proteomes" id="UP000255460"/>
    </source>
</evidence>
<sequence length="61" mass="6894">MCCSNPGRDGFQCVIGHLAENEVRGELTFIEKAQGIHKARLIYEESLQRQVTIRELATFAD</sequence>
<evidence type="ECO:0000313" key="1">
    <source>
        <dbReference type="EMBL" id="STE83559.1"/>
    </source>
</evidence>
<dbReference type="EMBL" id="UFZQ01000001">
    <property type="protein sequence ID" value="STE83559.1"/>
    <property type="molecule type" value="Genomic_DNA"/>
</dbReference>
<name>A0A376KLF2_ECOLX</name>
<dbReference type="AlphaFoldDB" id="A0A376KLF2"/>
<protein>
    <submittedName>
        <fullName evidence="1">Putative ATP/GTP binding protein</fullName>
    </submittedName>
</protein>
<gene>
    <name evidence="1" type="ORF">NCTC10418_01214</name>
</gene>
<accession>A0A376KLF2</accession>
<reference evidence="1 2" key="1">
    <citation type="submission" date="2018-06" db="EMBL/GenBank/DDBJ databases">
        <authorList>
            <consortium name="Pathogen Informatics"/>
            <person name="Doyle S."/>
        </authorList>
    </citation>
    <scope>NUCLEOTIDE SEQUENCE [LARGE SCALE GENOMIC DNA]</scope>
    <source>
        <strain evidence="1 2">NCTC10418</strain>
    </source>
</reference>